<organism evidence="1 2">
    <name type="scientific">Ramazzottius varieornatus</name>
    <name type="common">Water bear</name>
    <name type="synonym">Tardigrade</name>
    <dbReference type="NCBI Taxonomy" id="947166"/>
    <lineage>
        <taxon>Eukaryota</taxon>
        <taxon>Metazoa</taxon>
        <taxon>Ecdysozoa</taxon>
        <taxon>Tardigrada</taxon>
        <taxon>Eutardigrada</taxon>
        <taxon>Parachela</taxon>
        <taxon>Hypsibioidea</taxon>
        <taxon>Ramazzottiidae</taxon>
        <taxon>Ramazzottius</taxon>
    </lineage>
</organism>
<dbReference type="AlphaFoldDB" id="A0A1D1UW81"/>
<proteinExistence type="predicted"/>
<protein>
    <submittedName>
        <fullName evidence="1">Uncharacterized protein</fullName>
    </submittedName>
</protein>
<comment type="caution">
    <text evidence="1">The sequence shown here is derived from an EMBL/GenBank/DDBJ whole genome shotgun (WGS) entry which is preliminary data.</text>
</comment>
<name>A0A1D1UW81_RAMVA</name>
<evidence type="ECO:0000313" key="1">
    <source>
        <dbReference type="EMBL" id="GAU92800.1"/>
    </source>
</evidence>
<dbReference type="EMBL" id="BDGG01000002">
    <property type="protein sequence ID" value="GAU92800.1"/>
    <property type="molecule type" value="Genomic_DNA"/>
</dbReference>
<keyword evidence="2" id="KW-1185">Reference proteome</keyword>
<accession>A0A1D1UW81</accession>
<dbReference type="Proteomes" id="UP000186922">
    <property type="component" value="Unassembled WGS sequence"/>
</dbReference>
<gene>
    <name evidence="1" type="primary">RvY_04837</name>
    <name evidence="1" type="synonym">RvY_04837.1</name>
    <name evidence="1" type="ORF">RvY_04837-1</name>
</gene>
<reference evidence="1 2" key="1">
    <citation type="journal article" date="2016" name="Nat. Commun.">
        <title>Extremotolerant tardigrade genome and improved radiotolerance of human cultured cells by tardigrade-unique protein.</title>
        <authorList>
            <person name="Hashimoto T."/>
            <person name="Horikawa D.D."/>
            <person name="Saito Y."/>
            <person name="Kuwahara H."/>
            <person name="Kozuka-Hata H."/>
            <person name="Shin-I T."/>
            <person name="Minakuchi Y."/>
            <person name="Ohishi K."/>
            <person name="Motoyama A."/>
            <person name="Aizu T."/>
            <person name="Enomoto A."/>
            <person name="Kondo K."/>
            <person name="Tanaka S."/>
            <person name="Hara Y."/>
            <person name="Koshikawa S."/>
            <person name="Sagara H."/>
            <person name="Miura T."/>
            <person name="Yokobori S."/>
            <person name="Miyagawa K."/>
            <person name="Suzuki Y."/>
            <person name="Kubo T."/>
            <person name="Oyama M."/>
            <person name="Kohara Y."/>
            <person name="Fujiyama A."/>
            <person name="Arakawa K."/>
            <person name="Katayama T."/>
            <person name="Toyoda A."/>
            <person name="Kunieda T."/>
        </authorList>
    </citation>
    <scope>NUCLEOTIDE SEQUENCE [LARGE SCALE GENOMIC DNA]</scope>
    <source>
        <strain evidence="1 2">YOKOZUNA-1</strain>
    </source>
</reference>
<sequence length="119" mass="13948">MNYHWLCIVAETTGTTSLTKLRRWMDRSLTQVCPCEVPSHRFTRFAVEDVHVQNRGTLLNAFLEYRFNLRLPGLGSTTFRDGKVRVLMCSSDDYTDLLDNQRTTEVFRARRWKISSSVR</sequence>
<evidence type="ECO:0000313" key="2">
    <source>
        <dbReference type="Proteomes" id="UP000186922"/>
    </source>
</evidence>